<gene>
    <name evidence="2" type="ORF">C1SCF055_LOCUS24046</name>
</gene>
<dbReference type="EMBL" id="CAMXCT020002369">
    <property type="protein sequence ID" value="CAL1151063.1"/>
    <property type="molecule type" value="Genomic_DNA"/>
</dbReference>
<evidence type="ECO:0000313" key="2">
    <source>
        <dbReference type="EMBL" id="CAI3997688.1"/>
    </source>
</evidence>
<evidence type="ECO:0000313" key="4">
    <source>
        <dbReference type="Proteomes" id="UP001152797"/>
    </source>
</evidence>
<dbReference type="CDD" id="cd06558">
    <property type="entry name" value="crotonase-like"/>
    <property type="match status" value="1"/>
</dbReference>
<dbReference type="OrthoDB" id="448450at2759"/>
<dbReference type="InterPro" id="IPR029045">
    <property type="entry name" value="ClpP/crotonase-like_dom_sf"/>
</dbReference>
<dbReference type="InterPro" id="IPR051683">
    <property type="entry name" value="Enoyl-CoA_Hydratase/Isomerase"/>
</dbReference>
<dbReference type="Proteomes" id="UP001152797">
    <property type="component" value="Unassembled WGS sequence"/>
</dbReference>
<reference evidence="3 4" key="2">
    <citation type="submission" date="2024-05" db="EMBL/GenBank/DDBJ databases">
        <authorList>
            <person name="Chen Y."/>
            <person name="Shah S."/>
            <person name="Dougan E. K."/>
            <person name="Thang M."/>
            <person name="Chan C."/>
        </authorList>
    </citation>
    <scope>NUCLEOTIDE SEQUENCE [LARGE SCALE GENOMIC DNA]</scope>
</reference>
<dbReference type="GO" id="GO:0016853">
    <property type="term" value="F:isomerase activity"/>
    <property type="evidence" value="ECO:0007669"/>
    <property type="project" value="UniProtKB-KW"/>
</dbReference>
<keyword evidence="3" id="KW-0413">Isomerase</keyword>
<dbReference type="EMBL" id="CAMXCT030002369">
    <property type="protein sequence ID" value="CAL4785000.1"/>
    <property type="molecule type" value="Genomic_DNA"/>
</dbReference>
<name>A0A9P1CVG0_9DINO</name>
<dbReference type="Pfam" id="PF00378">
    <property type="entry name" value="ECH_1"/>
    <property type="match status" value="1"/>
</dbReference>
<reference evidence="2" key="1">
    <citation type="submission" date="2022-10" db="EMBL/GenBank/DDBJ databases">
        <authorList>
            <person name="Chen Y."/>
            <person name="Dougan E. K."/>
            <person name="Chan C."/>
            <person name="Rhodes N."/>
            <person name="Thang M."/>
        </authorList>
    </citation>
    <scope>NUCLEOTIDE SEQUENCE</scope>
</reference>
<protein>
    <submittedName>
        <fullName evidence="3">Enoyl-CoA isomerase/hydratase fer4 (Fe-regulate d protein 4) (Ferrichrome A biosynthesis protein fer4)</fullName>
    </submittedName>
</protein>
<dbReference type="EMBL" id="CAMXCT010002369">
    <property type="protein sequence ID" value="CAI3997688.1"/>
    <property type="molecule type" value="Genomic_DNA"/>
</dbReference>
<evidence type="ECO:0000313" key="3">
    <source>
        <dbReference type="EMBL" id="CAL4785000.1"/>
    </source>
</evidence>
<comment type="caution">
    <text evidence="2">The sequence shown here is derived from an EMBL/GenBank/DDBJ whole genome shotgun (WGS) entry which is preliminary data.</text>
</comment>
<dbReference type="PANTHER" id="PTHR42964:SF1">
    <property type="entry name" value="POLYKETIDE BIOSYNTHESIS ENOYL-COA HYDRATASE PKSH-RELATED"/>
    <property type="match status" value="1"/>
</dbReference>
<comment type="similarity">
    <text evidence="1">Belongs to the enoyl-CoA hydratase/isomerase family.</text>
</comment>
<accession>A0A9P1CVG0</accession>
<keyword evidence="4" id="KW-1185">Reference proteome</keyword>
<dbReference type="AlphaFoldDB" id="A0A9P1CVG0"/>
<evidence type="ECO:0000256" key="1">
    <source>
        <dbReference type="ARBA" id="ARBA00005254"/>
    </source>
</evidence>
<dbReference type="InterPro" id="IPR001753">
    <property type="entry name" value="Enoyl-CoA_hydra/iso"/>
</dbReference>
<dbReference type="Gene3D" id="3.90.226.10">
    <property type="entry name" value="2-enoyl-CoA Hydratase, Chain A, domain 1"/>
    <property type="match status" value="1"/>
</dbReference>
<organism evidence="2">
    <name type="scientific">Cladocopium goreaui</name>
    <dbReference type="NCBI Taxonomy" id="2562237"/>
    <lineage>
        <taxon>Eukaryota</taxon>
        <taxon>Sar</taxon>
        <taxon>Alveolata</taxon>
        <taxon>Dinophyceae</taxon>
        <taxon>Suessiales</taxon>
        <taxon>Symbiodiniaceae</taxon>
        <taxon>Cladocopium</taxon>
    </lineage>
</organism>
<dbReference type="SUPFAM" id="SSF52096">
    <property type="entry name" value="ClpP/crotonase"/>
    <property type="match status" value="2"/>
</dbReference>
<sequence length="555" mass="60965">MATAVAAPYWWHDSESVVKEIIHSLQTRCTSGNWSYDNVKYNISAGIAQVKLDEPRTGNALRHKTVSALLDICVELHGRPDVKAVVFTASGFYFSTGGAFGETPEDESDFAPRLEPGASRFETAVAENLPIAHLLYLMSTLPQYKVAAIRGSIMGAGISLVAAMDYVVAPESRTQLSFKEATRGLGACCSWQATVAKLGVMKMRQFCLLAEDVNANQAKELKLVDHIVTGAAKDAFIEADALALAKAKEVARKCLDERQALKTTGPLQRKPLLQLAGLKDSVEALLEEVSKRHGLEPRCPVHRFSNQMWPYEAVQLEIVGQHMARLSLKRGHLLDGLLIALLELHRTAPGQVRLVELYCETTLEGLDDVKFEDALALLRMLPQLLLGRPPAEGQGLQLLLWAQCDVVLVTSEVSFDVPEGWDFPDEVAPGSIDAAAAKDLGIMCHVVETEQLAVEKICEKLSECAPNAVAQAKGFIHKIGSQPMCSDVLQELAGHVARRTEDPEFEDSIRALWDKAHVPIYRRPDHRVVPPHLVGQEDVEDWNGPQWQDDGSVLI</sequence>
<proteinExistence type="inferred from homology"/>
<dbReference type="PANTHER" id="PTHR42964">
    <property type="entry name" value="ENOYL-COA HYDRATASE"/>
    <property type="match status" value="1"/>
</dbReference>